<organism evidence="1 2">
    <name type="scientific">Dreissena polymorpha</name>
    <name type="common">Zebra mussel</name>
    <name type="synonym">Mytilus polymorpha</name>
    <dbReference type="NCBI Taxonomy" id="45954"/>
    <lineage>
        <taxon>Eukaryota</taxon>
        <taxon>Metazoa</taxon>
        <taxon>Spiralia</taxon>
        <taxon>Lophotrochozoa</taxon>
        <taxon>Mollusca</taxon>
        <taxon>Bivalvia</taxon>
        <taxon>Autobranchia</taxon>
        <taxon>Heteroconchia</taxon>
        <taxon>Euheterodonta</taxon>
        <taxon>Imparidentia</taxon>
        <taxon>Neoheterodontei</taxon>
        <taxon>Myida</taxon>
        <taxon>Dreissenoidea</taxon>
        <taxon>Dreissenidae</taxon>
        <taxon>Dreissena</taxon>
    </lineage>
</organism>
<protein>
    <submittedName>
        <fullName evidence="1">Uncharacterized protein</fullName>
    </submittedName>
</protein>
<keyword evidence="2" id="KW-1185">Reference proteome</keyword>
<name>A0A9D4QQ88_DREPO</name>
<evidence type="ECO:0000313" key="2">
    <source>
        <dbReference type="Proteomes" id="UP000828390"/>
    </source>
</evidence>
<dbReference type="AlphaFoldDB" id="A0A9D4QQ88"/>
<dbReference type="EMBL" id="JAIWYP010000004">
    <property type="protein sequence ID" value="KAH3839399.1"/>
    <property type="molecule type" value="Genomic_DNA"/>
</dbReference>
<accession>A0A9D4QQ88</accession>
<gene>
    <name evidence="1" type="ORF">DPMN_112829</name>
</gene>
<reference evidence="1" key="1">
    <citation type="journal article" date="2019" name="bioRxiv">
        <title>The Genome of the Zebra Mussel, Dreissena polymorpha: A Resource for Invasive Species Research.</title>
        <authorList>
            <person name="McCartney M.A."/>
            <person name="Auch B."/>
            <person name="Kono T."/>
            <person name="Mallez S."/>
            <person name="Zhang Y."/>
            <person name="Obille A."/>
            <person name="Becker A."/>
            <person name="Abrahante J.E."/>
            <person name="Garbe J."/>
            <person name="Badalamenti J.P."/>
            <person name="Herman A."/>
            <person name="Mangelson H."/>
            <person name="Liachko I."/>
            <person name="Sullivan S."/>
            <person name="Sone E.D."/>
            <person name="Koren S."/>
            <person name="Silverstein K.A.T."/>
            <person name="Beckman K.B."/>
            <person name="Gohl D.M."/>
        </authorList>
    </citation>
    <scope>NUCLEOTIDE SEQUENCE</scope>
    <source>
        <strain evidence="1">Duluth1</strain>
        <tissue evidence="1">Whole animal</tissue>
    </source>
</reference>
<proteinExistence type="predicted"/>
<dbReference type="Proteomes" id="UP000828390">
    <property type="component" value="Unassembled WGS sequence"/>
</dbReference>
<comment type="caution">
    <text evidence="1">The sequence shown here is derived from an EMBL/GenBank/DDBJ whole genome shotgun (WGS) entry which is preliminary data.</text>
</comment>
<sequence length="55" mass="6527">MGYKSCDIQIFSSRKRYEDKHKQIQTFRGTLGDLDFEIYPMDYIPQNIHGDVQSL</sequence>
<reference evidence="1" key="2">
    <citation type="submission" date="2020-11" db="EMBL/GenBank/DDBJ databases">
        <authorList>
            <person name="McCartney M.A."/>
            <person name="Auch B."/>
            <person name="Kono T."/>
            <person name="Mallez S."/>
            <person name="Becker A."/>
            <person name="Gohl D.M."/>
            <person name="Silverstein K.A.T."/>
            <person name="Koren S."/>
            <person name="Bechman K.B."/>
            <person name="Herman A."/>
            <person name="Abrahante J.E."/>
            <person name="Garbe J."/>
        </authorList>
    </citation>
    <scope>NUCLEOTIDE SEQUENCE</scope>
    <source>
        <strain evidence="1">Duluth1</strain>
        <tissue evidence="1">Whole animal</tissue>
    </source>
</reference>
<evidence type="ECO:0000313" key="1">
    <source>
        <dbReference type="EMBL" id="KAH3839399.1"/>
    </source>
</evidence>